<dbReference type="InterPro" id="IPR006558">
    <property type="entry name" value="LamG-like"/>
</dbReference>
<evidence type="ECO:0000256" key="3">
    <source>
        <dbReference type="ARBA" id="ARBA00023157"/>
    </source>
</evidence>
<dbReference type="SMART" id="SM00560">
    <property type="entry name" value="LamGL"/>
    <property type="match status" value="1"/>
</dbReference>
<proteinExistence type="predicted"/>
<feature type="transmembrane region" description="Helical" evidence="4">
    <location>
        <begin position="61"/>
        <end position="88"/>
    </location>
</feature>
<evidence type="ECO:0000256" key="5">
    <source>
        <dbReference type="SAM" id="SignalP"/>
    </source>
</evidence>
<keyword evidence="4" id="KW-1133">Transmembrane helix</keyword>
<dbReference type="InterPro" id="IPR013783">
    <property type="entry name" value="Ig-like_fold"/>
</dbReference>
<evidence type="ECO:0000256" key="1">
    <source>
        <dbReference type="ARBA" id="ARBA00022729"/>
    </source>
</evidence>
<gene>
    <name evidence="7" type="ORF">A2983_02030</name>
</gene>
<dbReference type="Gene3D" id="2.60.40.10">
    <property type="entry name" value="Immunoglobulins"/>
    <property type="match status" value="3"/>
</dbReference>
<evidence type="ECO:0000256" key="4">
    <source>
        <dbReference type="SAM" id="Phobius"/>
    </source>
</evidence>
<organism evidence="7 8">
    <name type="scientific">Candidatus Magasanikbacteria bacterium RIFCSPLOWO2_01_FULL_40_15</name>
    <dbReference type="NCBI Taxonomy" id="1798686"/>
    <lineage>
        <taxon>Bacteria</taxon>
        <taxon>Candidatus Magasanikiibacteriota</taxon>
    </lineage>
</organism>
<dbReference type="Pfam" id="PF13385">
    <property type="entry name" value="Laminin_G_3"/>
    <property type="match status" value="1"/>
</dbReference>
<dbReference type="Proteomes" id="UP000177040">
    <property type="component" value="Unassembled WGS sequence"/>
</dbReference>
<dbReference type="Pfam" id="PF01833">
    <property type="entry name" value="TIG"/>
    <property type="match status" value="1"/>
</dbReference>
<name>A0A1F6N250_9BACT</name>
<comment type="caution">
    <text evidence="7">The sequence shown here is derived from an EMBL/GenBank/DDBJ whole genome shotgun (WGS) entry which is preliminary data.</text>
</comment>
<feature type="domain" description="LamG-like jellyroll fold" evidence="6">
    <location>
        <begin position="574"/>
        <end position="707"/>
    </location>
</feature>
<feature type="chain" id="PRO_5009525703" description="LamG-like jellyroll fold domain-containing protein" evidence="5">
    <location>
        <begin position="29"/>
        <end position="3973"/>
    </location>
</feature>
<feature type="transmembrane region" description="Helical" evidence="4">
    <location>
        <begin position="100"/>
        <end position="122"/>
    </location>
</feature>
<dbReference type="InterPro" id="IPR002909">
    <property type="entry name" value="IPT_dom"/>
</dbReference>
<reference evidence="7 8" key="1">
    <citation type="journal article" date="2016" name="Nat. Commun.">
        <title>Thousands of microbial genomes shed light on interconnected biogeochemical processes in an aquifer system.</title>
        <authorList>
            <person name="Anantharaman K."/>
            <person name="Brown C.T."/>
            <person name="Hug L.A."/>
            <person name="Sharon I."/>
            <person name="Castelle C.J."/>
            <person name="Probst A.J."/>
            <person name="Thomas B.C."/>
            <person name="Singh A."/>
            <person name="Wilkins M.J."/>
            <person name="Karaoz U."/>
            <person name="Brodie E.L."/>
            <person name="Williams K.H."/>
            <person name="Hubbard S.S."/>
            <person name="Banfield J.F."/>
        </authorList>
    </citation>
    <scope>NUCLEOTIDE SEQUENCE [LARGE SCALE GENOMIC DNA]</scope>
</reference>
<keyword evidence="2" id="KW-0677">Repeat</keyword>
<protein>
    <recommendedName>
        <fullName evidence="6">LamG-like jellyroll fold domain-containing protein</fullName>
    </recommendedName>
</protein>
<dbReference type="InterPro" id="IPR043993">
    <property type="entry name" value="T4SS_pilin"/>
</dbReference>
<evidence type="ECO:0000313" key="7">
    <source>
        <dbReference type="EMBL" id="OGH78076.1"/>
    </source>
</evidence>
<dbReference type="EMBL" id="MFQH01000018">
    <property type="protein sequence ID" value="OGH78076.1"/>
    <property type="molecule type" value="Genomic_DNA"/>
</dbReference>
<sequence>MAPKYKKIIFGMILMVSLSFGLTNIVVAQTDPNPGDTFGLSQINKTVKLAGGDIRETAARIINIGLGLLGIIMVGLILYAGFLYMTAVGNDEQITTAKKYITNAIIGLVIILSAFAIVQFVFKSLGDAIVGDQSGDNGDDDNDLPLDVCDPNSSNYNAEQCTAFCVAHPEYDVCKNLVFYVMGITPGNVDSKNELTAMNNIRIRVLFSHALAADINLAKSIILTAEGGADPLPLSVAILENNRVLEAVYAPNGSATSFLVGSYTVTVNSSLKDTTGKVLQPYSVGGVNYSTTASFNVSAAVEDKTKPIISSLTLNGSGGSDLAFSINENLTIAGTLNDRATVLFGGNGLIKLTIADDVGAITATDYAMPLVAKGSINSFVFNYTTKLDNKFVAGKKYTVTITGYDIDSNVATASITFKTKAAHCNNDVQDGDETGLNTGGSCGGGQGDSCKETSDCASGFACVGNICTAVPMISQVDPMNGAEGNWITVLGKHFGTKTGLVEFATDFNKNEKYDADEWIKAEIVSCNNAPSWNPDWAVVQVPKKGEFIINNTAAQFNGVDGHVEASVERIDSNKGLTFEAWVKPTDSGAHKTIISKIDVPNKEGYFLALNNLQPAVWLSGLSTPGWHLATGKVPLNEWSHLVATYDGASIKFYINGTLNTTKNISGLLLGMPGKVWIGMREDFNTKINQFKGGMDEVALYNKVLTAAQITDHYTEAQKIGGGIYDTLVNEAEPLGYWRLGENSGTAVLDSGVKKADGVKADGVYVGGITLNQIGIFGSSIKKSGIGEKSAIRITVSSTSVGKTVDLFDLTVDDFGPKPNGDGLFILNTTKRPGLCRVGVTNDTEVELGGTKVTLLSGNQAAPSKVAVTAHGSGFGSLDSASKLFFGAQKNPITGILTGGFQGEVKTNTDWTDLAVNTKVPENLQSGDLAVHVVAGGEASNGVKFKILSAKTAMAIPLINSIDPSTTTPKSFITISGNGFGATIGQVFVADSEQHTQSCGTAIPHASCSSLNVDNLPNQCGVTWSNTQVIAEIPTGLSAGLYYVSLKNNTNFRTDGKNTITIKTGPPLAGICRIEPAKGPAPLPASSEGMNIYGVNFPDEPILYFWQLGAEIDKPDTWLHSDKDMLNGGSVIKKAVATQITTLLPVSSKGTSLSTGPIKIKNPDGSFTNSYNYTVESCIGAKDFPGYHCCAKGPETGMWKQNSQSCSGEAREAGYVWRFTTGIIADLPRVVEECNEQVFPSPTPRKQTTSTPKIDACVNSTVALRFNMGMNNASLNSDTVKVFACGSSTASSTLGQIDCAKTKDPVKDLEIDYQTGANTLIIRQVPPASALTPNTWYQVELSNKIKSQQVSKILGVDQTVSSTLSITKPCGAGTAFCFTFKTGSKECTLVGAGINPPQYTARQLGIIQDPRYPFDSSALFLYPNLPSAPYYYFIWGKGSQECSVINVDQYPWEWSTNAITKANVFKSPLGTKYVNSRAVAQALAHTAPQSVEIKAEIDINSVSEMEGTDILQLAGIDPGTQGYQINDKIILSSSVSDLLSFQSSFTLQLKFSQPNPYPYTNLLEKRNPNSPKYGYKIITELNFNSLPQICVLTYSGANAQTQSKDCFSKFKADKNGIFNVLLSWNKGKGELSLINLAGLITEEIHTLNSFPISTSPASLVSFKLPSASLGPTLYQFVYKNEPADLKIINGGLHFAPTSTLTIDLSDPVVTYFEPNCVESCVNATIRADFNRVMDPATFVAGFKVYKCTDGAECKNNSEVANYAVDSDASSYLSLRTTLKNNLTPNTYYKVTLSNDGQNGTIKSIAQILPTIVQGKALPKTEWVFKTKNDGKPCGVSSLKVSPIEFVATQVGQKDKFTVTPYSAPNACSKIGQALNKWDYSYIWKTVNEQGVLDEKVAKISDIKPASYINISYSCTNSCVKKGSTIPASDPKFNGPLCGDGTVQNGEDCDLGIAGEIPNVSCSLNCLRPGTTTVYSVIAKKTGNNLCGNGTIETGIGELCDPGHTTAGEIKIDDPYCATNCLLLGSSEKITGKVGVAVCGDGEVTIGQESCDIAIGPITKKPLCSASCLHLGTQLSADWCQKNTDYKSDIACVTSVSVCGNEKLEPSEDCEPSSSAQGVCTNKCLFDNACGLNPKPCNKNTPGCSDKCTLLGSKTTYNPPSICGDGLSANGTAGIGEDKSCELATATTTANAGPTQLVQAVGLGDVVAGKTYQETKVQVSTGLGQNKVNATSTYQLQCGYTEYIVPIINNDKKQFNDCPLNNNNIYGVDGGSCCLARPRLKSGGEYPQDGAGFAGTPGICRNTYIEAEFDQELRPETLANNIFLVRGHTESNFDCVGTTSTVVIGGVTTTVNSMDATEFVNNILEVSKAKPLTFWARVWQKITNVFKFLTGSSANATAMKNAQEVTSIAVWCAGEVPVTITTRKIQVDNKTVTAASIGIGSLLDENSVYGILLRGDVGGIVNVRGVPLGSSAVQSRNDAWFFQTGAEVCKIKSISVAPKSEFFGKPNASSTFFATTISNSDQQIVPTPGYSWVWAWGPKNPVFDIPYKVDSPSTTDTIIIGAKNVQGHITGIAQATVTADTSEQNNQLNKVFTDTFELDALFCENPWPSPTAPSQYPYTDNQYNFKMSYCADAGKTNNIGDDLPYLSPELSLVGVPSSTGSLKKVVFFTDSQENTDAIGLQIFSSSVPLKQWYAEKFGGSLGNMKDITIGNYSALTDGNNYYIQALNYVSDPDSPAKDVVDSNVYLLGINPNAANVTKEVFKKLLSSLEFNINLTDHGYCLAAGNDIDVRLTPNQLSTETISTCSTDFDCRDSNGIAKFGTNGTCSNAKTKFLRDWGRLADIKLAQERIDGYFDGHSGDFDFKGSLAAGSFVPGYTVSHWGTSWKLLNTLVGGLPIDPIDKWTSCAANDQQTCWDAASTTYHCPNFSSVYEYEYVSSTKDYLLHSPLEFFTVNDLVTQEIIPNLDRFTTDRWAGCAFGGSYNPFSEQCGDGVLNGNEQCEPPGKIELTTQGVATAGQCANWATRPSCGDNASCGYYIKSSQSPKYPIHTFHQIKKTGNGVCAMVKGSTFLLAENIPDLAAKNEYTLYSCSTNDDCRNFSTYSSSANMSVFTINFDDHQINLIADTVTMPVLHSDAINFQDYMKTKTDILTCIPDLDKKVVVESDICEGLGQTTCLVGKKAPRTCSNQCVWQYGACGATTKCGNGIVEVAEACDDGALNGTYGHCNKDNSPIKGCTGLSAAGYCGNTKIDFKDENGNGTKDAAEKSYEFCDPSVVGTNFKKNYDILKANSCSWDCQGYGAYCGDGIIQNDNGEQCDDGNTKDNDFCSATCKFTALACKKDVFGVVSALNDGNNNQETEITVKKDGIIPTSCVGVTMAQLCSAYGLSPCLNFKNYFGGGVVSTAGCPNYKDIFISDSILSNVTAPNASVFCTGLVSSTAKIDPGVCGNGIIDVPQGEICDGGAKNDIVCVPEPGKNSCTYCAKKCTQILTVDTSAFCGNGKIDLELNEVCEIANDGSILRAITIHECSGKKIDCYDSCVANPNVNLAACKFQCDKASNLCVTDAESGASVPAICPEKGTYQCTNNCQTISTFETSCASCGIKTNAPTPYAQFINPILWSWSELPTNYGNAYFYKKNKLLDGSLYEKAIGGRSFITPTLNSVPFSSDLNNINGSNNIKIETNQLCSQDYGVMFNSDKVNTSDTNTAIDILPNTNKVADFFPYSVNGESGATIFREFIMSPAVPPQTFRVVLKWTDAEKDAEFNAAVFNEEYTTKISSEDKLENVVDYLESAYFSGLYLCSIMSKQQKSGVDYWLPSSSTVFISTIGGYQKCSNDGGVQVSPKINTPKTYVQAFTIDTTGYDKPYAFFIGALDKFIGDYKKSNLEVQIYTYHDGQKPLYSIYGPTFTYTIKKADVGTNPVSRYWHVFNLIKNTAGKYEVKPIQKLDAAKNVVGEYSDGMLQSSFCKTLNHLPGSECVGD</sequence>
<dbReference type="SUPFAM" id="SSF49899">
    <property type="entry name" value="Concanavalin A-like lectins/glucanases"/>
    <property type="match status" value="1"/>
</dbReference>
<feature type="signal peptide" evidence="5">
    <location>
        <begin position="1"/>
        <end position="28"/>
    </location>
</feature>
<dbReference type="Gene3D" id="2.60.120.200">
    <property type="match status" value="1"/>
</dbReference>
<dbReference type="InterPro" id="IPR011936">
    <property type="entry name" value="Myxo_disulph_rpt"/>
</dbReference>
<evidence type="ECO:0000259" key="6">
    <source>
        <dbReference type="SMART" id="SM00560"/>
    </source>
</evidence>
<evidence type="ECO:0000313" key="8">
    <source>
        <dbReference type="Proteomes" id="UP000177040"/>
    </source>
</evidence>
<keyword evidence="3" id="KW-1015">Disulfide bond</keyword>
<dbReference type="InterPro" id="IPR013320">
    <property type="entry name" value="ConA-like_dom_sf"/>
</dbReference>
<evidence type="ECO:0000256" key="2">
    <source>
        <dbReference type="ARBA" id="ARBA00022737"/>
    </source>
</evidence>
<keyword evidence="4" id="KW-0812">Transmembrane</keyword>
<dbReference type="Pfam" id="PF18895">
    <property type="entry name" value="T4SS_pilin"/>
    <property type="match status" value="1"/>
</dbReference>
<keyword evidence="1 5" id="KW-0732">Signal</keyword>
<dbReference type="NCBIfam" id="TIGR02232">
    <property type="entry name" value="myxo_disulf_rpt"/>
    <property type="match status" value="1"/>
</dbReference>
<keyword evidence="4" id="KW-0472">Membrane</keyword>
<accession>A0A1F6N250</accession>